<dbReference type="GO" id="GO:0016791">
    <property type="term" value="F:phosphatase activity"/>
    <property type="evidence" value="ECO:0007669"/>
    <property type="project" value="TreeGrafter"/>
</dbReference>
<dbReference type="KEGG" id="mri:Mal4_36150"/>
<keyword evidence="1 3" id="KW-0378">Hydrolase</keyword>
<dbReference type="Gene3D" id="3.60.40.10">
    <property type="entry name" value="PPM-type phosphatase domain"/>
    <property type="match status" value="1"/>
</dbReference>
<dbReference type="PANTHER" id="PTHR43156">
    <property type="entry name" value="STAGE II SPORULATION PROTEIN E-RELATED"/>
    <property type="match status" value="1"/>
</dbReference>
<dbReference type="SMART" id="SM00331">
    <property type="entry name" value="PP2C_SIG"/>
    <property type="match status" value="1"/>
</dbReference>
<evidence type="ECO:0000313" key="3">
    <source>
        <dbReference type="EMBL" id="QDU39276.1"/>
    </source>
</evidence>
<sequence>MRCMEVWGGNQPTNSHFEMPGLELRVYSRPHAGADRGGDVYYVSSCASGRISRMLVADVSGHGDSVGELGIGLRDLMRRNINVIDQSQFVEALNEAYAAWTETHFATAVVMTYFSPRQSLTISSAGHPSPLIYRAATGKWQVFEDSEKRRPRRGLPLGVSEDAPFGQVATRLEQGDTLLCYTDSLSEARDREGNMLGPHGVCERAQSIGSGENVVAELMDSIAELDPSNLLDDDVTVLLCRANGSGVPVMNNVFAPFRLLGAIASRITASGR</sequence>
<dbReference type="Proteomes" id="UP000320496">
    <property type="component" value="Chromosome"/>
</dbReference>
<protein>
    <submittedName>
        <fullName evidence="3">Phosphoserine phosphatase RsbU</fullName>
        <ecNumber evidence="3">3.1.3.3</ecNumber>
    </submittedName>
</protein>
<feature type="domain" description="PPM-type phosphatase" evidence="2">
    <location>
        <begin position="21"/>
        <end position="242"/>
    </location>
</feature>
<evidence type="ECO:0000256" key="1">
    <source>
        <dbReference type="ARBA" id="ARBA00022801"/>
    </source>
</evidence>
<dbReference type="InterPro" id="IPR052016">
    <property type="entry name" value="Bact_Sigma-Reg"/>
</dbReference>
<keyword evidence="4" id="KW-1185">Reference proteome</keyword>
<reference evidence="3 4" key="1">
    <citation type="submission" date="2019-02" db="EMBL/GenBank/DDBJ databases">
        <title>Deep-cultivation of Planctomycetes and their phenomic and genomic characterization uncovers novel biology.</title>
        <authorList>
            <person name="Wiegand S."/>
            <person name="Jogler M."/>
            <person name="Boedeker C."/>
            <person name="Pinto D."/>
            <person name="Vollmers J."/>
            <person name="Rivas-Marin E."/>
            <person name="Kohn T."/>
            <person name="Peeters S.H."/>
            <person name="Heuer A."/>
            <person name="Rast P."/>
            <person name="Oberbeckmann S."/>
            <person name="Bunk B."/>
            <person name="Jeske O."/>
            <person name="Meyerdierks A."/>
            <person name="Storesund J.E."/>
            <person name="Kallscheuer N."/>
            <person name="Luecker S."/>
            <person name="Lage O.M."/>
            <person name="Pohl T."/>
            <person name="Merkel B.J."/>
            <person name="Hornburger P."/>
            <person name="Mueller R.-W."/>
            <person name="Bruemmer F."/>
            <person name="Labrenz M."/>
            <person name="Spormann A.M."/>
            <person name="Op den Camp H."/>
            <person name="Overmann J."/>
            <person name="Amann R."/>
            <person name="Jetten M.S.M."/>
            <person name="Mascher T."/>
            <person name="Medema M.H."/>
            <person name="Devos D.P."/>
            <person name="Kaster A.-K."/>
            <person name="Ovreas L."/>
            <person name="Rohde M."/>
            <person name="Galperin M.Y."/>
            <person name="Jogler C."/>
        </authorList>
    </citation>
    <scope>NUCLEOTIDE SEQUENCE [LARGE SCALE GENOMIC DNA]</scope>
    <source>
        <strain evidence="3 4">Mal4</strain>
    </source>
</reference>
<dbReference type="SUPFAM" id="SSF81606">
    <property type="entry name" value="PP2C-like"/>
    <property type="match status" value="1"/>
</dbReference>
<organism evidence="3 4">
    <name type="scientific">Maioricimonas rarisocia</name>
    <dbReference type="NCBI Taxonomy" id="2528026"/>
    <lineage>
        <taxon>Bacteria</taxon>
        <taxon>Pseudomonadati</taxon>
        <taxon>Planctomycetota</taxon>
        <taxon>Planctomycetia</taxon>
        <taxon>Planctomycetales</taxon>
        <taxon>Planctomycetaceae</taxon>
        <taxon>Maioricimonas</taxon>
    </lineage>
</organism>
<name>A0A517Z9W3_9PLAN</name>
<accession>A0A517Z9W3</accession>
<evidence type="ECO:0000259" key="2">
    <source>
        <dbReference type="SMART" id="SM00331"/>
    </source>
</evidence>
<dbReference type="Pfam" id="PF07228">
    <property type="entry name" value="SpoIIE"/>
    <property type="match status" value="1"/>
</dbReference>
<dbReference type="InterPro" id="IPR036457">
    <property type="entry name" value="PPM-type-like_dom_sf"/>
</dbReference>
<gene>
    <name evidence="3" type="primary">rsbU_7</name>
    <name evidence="3" type="ORF">Mal4_36150</name>
</gene>
<dbReference type="EC" id="3.1.3.3" evidence="3"/>
<dbReference type="InterPro" id="IPR001932">
    <property type="entry name" value="PPM-type_phosphatase-like_dom"/>
</dbReference>
<dbReference type="OrthoDB" id="9811749at2"/>
<dbReference type="EMBL" id="CP036275">
    <property type="protein sequence ID" value="QDU39276.1"/>
    <property type="molecule type" value="Genomic_DNA"/>
</dbReference>
<evidence type="ECO:0000313" key="4">
    <source>
        <dbReference type="Proteomes" id="UP000320496"/>
    </source>
</evidence>
<dbReference type="PANTHER" id="PTHR43156:SF2">
    <property type="entry name" value="STAGE II SPORULATION PROTEIN E"/>
    <property type="match status" value="1"/>
</dbReference>
<dbReference type="AlphaFoldDB" id="A0A517Z9W3"/>
<dbReference type="RefSeq" id="WP_145370480.1">
    <property type="nucleotide sequence ID" value="NZ_CP036275.1"/>
</dbReference>
<proteinExistence type="predicted"/>